<dbReference type="PROSITE" id="PS00092">
    <property type="entry name" value="N6_MTASE"/>
    <property type="match status" value="1"/>
</dbReference>
<dbReference type="InterPro" id="IPR029063">
    <property type="entry name" value="SAM-dependent_MTases_sf"/>
</dbReference>
<evidence type="ECO:0000256" key="2">
    <source>
        <dbReference type="ARBA" id="ARBA00022679"/>
    </source>
</evidence>
<dbReference type="SUPFAM" id="SSF53335">
    <property type="entry name" value="S-adenosyl-L-methionine-dependent methyltransferases"/>
    <property type="match status" value="1"/>
</dbReference>
<dbReference type="PANTHER" id="PTHR43542:SF1">
    <property type="entry name" value="METHYLTRANSFERASE"/>
    <property type="match status" value="1"/>
</dbReference>
<proteinExistence type="predicted"/>
<dbReference type="CDD" id="cd02440">
    <property type="entry name" value="AdoMet_MTases"/>
    <property type="match status" value="1"/>
</dbReference>
<dbReference type="PIRSF" id="PIRSF004553">
    <property type="entry name" value="CHP00095"/>
    <property type="match status" value="1"/>
</dbReference>
<evidence type="ECO:0000313" key="3">
    <source>
        <dbReference type="EMBL" id="CAB4558527.1"/>
    </source>
</evidence>
<organism evidence="3">
    <name type="scientific">freshwater metagenome</name>
    <dbReference type="NCBI Taxonomy" id="449393"/>
    <lineage>
        <taxon>unclassified sequences</taxon>
        <taxon>metagenomes</taxon>
        <taxon>ecological metagenomes</taxon>
    </lineage>
</organism>
<keyword evidence="2" id="KW-0808">Transferase</keyword>
<dbReference type="InterPro" id="IPR004398">
    <property type="entry name" value="RNA_MeTrfase_RsmD"/>
</dbReference>
<dbReference type="Gene3D" id="3.40.50.150">
    <property type="entry name" value="Vaccinia Virus protein VP39"/>
    <property type="match status" value="1"/>
</dbReference>
<evidence type="ECO:0000256" key="1">
    <source>
        <dbReference type="ARBA" id="ARBA00022603"/>
    </source>
</evidence>
<keyword evidence="1" id="KW-0489">Methyltransferase</keyword>
<dbReference type="EMBL" id="CAEZTH010000016">
    <property type="protein sequence ID" value="CAB4558527.1"/>
    <property type="molecule type" value="Genomic_DNA"/>
</dbReference>
<accession>A0A6J6D3W0</accession>
<gene>
    <name evidence="3" type="ORF">UFOPK1639_00256</name>
</gene>
<dbReference type="GO" id="GO:0008168">
    <property type="term" value="F:methyltransferase activity"/>
    <property type="evidence" value="ECO:0007669"/>
    <property type="project" value="UniProtKB-KW"/>
</dbReference>
<dbReference type="InterPro" id="IPR002052">
    <property type="entry name" value="DNA_methylase_N6_adenine_CS"/>
</dbReference>
<reference evidence="3" key="1">
    <citation type="submission" date="2020-05" db="EMBL/GenBank/DDBJ databases">
        <authorList>
            <person name="Chiriac C."/>
            <person name="Salcher M."/>
            <person name="Ghai R."/>
            <person name="Kavagutti S V."/>
        </authorList>
    </citation>
    <scope>NUCLEOTIDE SEQUENCE</scope>
</reference>
<dbReference type="NCBIfam" id="TIGR00095">
    <property type="entry name" value="16S rRNA (guanine(966)-N(2))-methyltransferase RsmD"/>
    <property type="match status" value="1"/>
</dbReference>
<dbReference type="AlphaFoldDB" id="A0A6J6D3W0"/>
<dbReference type="GO" id="GO:0031167">
    <property type="term" value="P:rRNA methylation"/>
    <property type="evidence" value="ECO:0007669"/>
    <property type="project" value="InterPro"/>
</dbReference>
<dbReference type="Pfam" id="PF03602">
    <property type="entry name" value="Cons_hypoth95"/>
    <property type="match status" value="1"/>
</dbReference>
<dbReference type="PANTHER" id="PTHR43542">
    <property type="entry name" value="METHYLTRANSFERASE"/>
    <property type="match status" value="1"/>
</dbReference>
<sequence>MTRIIGGLVGSRKLASPAKSTRPTADRIRESIFSSLESKGALAGSKVLDLYAGTGALGLEALSRGAVATVLVESNKMAAAVCIKNARTVQDALSDEGQEVSAKVQIQPVQKFLEATTGSFDLVFIDPPYDLTNQEVEKNLESLRLLVSEKALVLVERSSRVDAFSTSGYELVDQKPFGDTVVYWLKPNY</sequence>
<protein>
    <submittedName>
        <fullName evidence="3">Unannotated protein</fullName>
    </submittedName>
</protein>
<name>A0A6J6D3W0_9ZZZZ</name>
<dbReference type="GO" id="GO:0003676">
    <property type="term" value="F:nucleic acid binding"/>
    <property type="evidence" value="ECO:0007669"/>
    <property type="project" value="InterPro"/>
</dbReference>